<evidence type="ECO:0000256" key="3">
    <source>
        <dbReference type="ARBA" id="ARBA00022741"/>
    </source>
</evidence>
<dbReference type="Proteomes" id="UP000787472">
    <property type="component" value="Unassembled WGS sequence"/>
</dbReference>
<dbReference type="InterPro" id="IPR008225">
    <property type="entry name" value="F420-0_g-glutamyl_ligase"/>
</dbReference>
<evidence type="ECO:0000313" key="10">
    <source>
        <dbReference type="Proteomes" id="UP000787472"/>
    </source>
</evidence>
<keyword evidence="6" id="KW-0342">GTP-binding</keyword>
<dbReference type="EC" id="6.3.2.31" evidence="9"/>
<gene>
    <name evidence="9" type="primary">cofE</name>
    <name evidence="9" type="ORF">G8770_10750</name>
</gene>
<dbReference type="AlphaFoldDB" id="A0A9E5MKY2"/>
<keyword evidence="10" id="KW-1185">Reference proteome</keyword>
<keyword evidence="7" id="KW-0464">Manganese</keyword>
<keyword evidence="4" id="KW-0460">Magnesium</keyword>
<dbReference type="Gene3D" id="3.90.1660.10">
    <property type="entry name" value="CofE-like domain"/>
    <property type="match status" value="1"/>
</dbReference>
<dbReference type="InterPro" id="IPR002847">
    <property type="entry name" value="F420-0_gamma-glut_ligase-dom"/>
</dbReference>
<evidence type="ECO:0000256" key="5">
    <source>
        <dbReference type="ARBA" id="ARBA00022958"/>
    </source>
</evidence>
<evidence type="ECO:0000256" key="4">
    <source>
        <dbReference type="ARBA" id="ARBA00022842"/>
    </source>
</evidence>
<dbReference type="PANTHER" id="PTHR47917:SF1">
    <property type="entry name" value="COENZYME F420:L-GLUTAMATE LIGASE"/>
    <property type="match status" value="1"/>
</dbReference>
<organism evidence="9 10">
    <name type="scientific">Pseudomaricurvus hydrocarbonicus</name>
    <dbReference type="NCBI Taxonomy" id="1470433"/>
    <lineage>
        <taxon>Bacteria</taxon>
        <taxon>Pseudomonadati</taxon>
        <taxon>Pseudomonadota</taxon>
        <taxon>Gammaproteobacteria</taxon>
        <taxon>Cellvibrionales</taxon>
        <taxon>Cellvibrionaceae</taxon>
        <taxon>Pseudomaricurvus</taxon>
    </lineage>
</organism>
<dbReference type="GO" id="GO:0005525">
    <property type="term" value="F:GTP binding"/>
    <property type="evidence" value="ECO:0007669"/>
    <property type="project" value="UniProtKB-KW"/>
</dbReference>
<dbReference type="PANTHER" id="PTHR47917">
    <property type="match status" value="1"/>
</dbReference>
<dbReference type="SUPFAM" id="SSF144010">
    <property type="entry name" value="CofE-like"/>
    <property type="match status" value="1"/>
</dbReference>
<dbReference type="GO" id="GO:0052618">
    <property type="term" value="F:coenzyme F420-0:L-glutamate ligase activity"/>
    <property type="evidence" value="ECO:0007669"/>
    <property type="project" value="UniProtKB-EC"/>
</dbReference>
<dbReference type="Gene3D" id="3.30.1330.100">
    <property type="entry name" value="CofE-like"/>
    <property type="match status" value="1"/>
</dbReference>
<sequence length="265" mass="27794">MSTGLQIYPLTGIGEVEAGADLTDVLLTALTAADQTLQSGDVLVVAQKIVSKSEGRYRDLNAVEPSARARELAEQTHKDPRLVELVLQESTTIVRACPGVLIVRHHSGCVMANAGIDASNLKPLDSRGSAVVQQVLLLPIDADASAEQLQHCLFDATGAQVGVVIADSFGRPWRNGVTNVAIGVAGVNALLDRRNEPDRAGRSLQVTEVAAGDLLASAAGLLMGEGNEGIPAVLIRGLPQRYGAGATQSVPAQSLVRPLERDLFK</sequence>
<evidence type="ECO:0000256" key="2">
    <source>
        <dbReference type="ARBA" id="ARBA00022723"/>
    </source>
</evidence>
<keyword evidence="3" id="KW-0547">Nucleotide-binding</keyword>
<comment type="caution">
    <text evidence="9">The sequence shown here is derived from an EMBL/GenBank/DDBJ whole genome shotgun (WGS) entry which is preliminary data.</text>
</comment>
<dbReference type="NCBIfam" id="TIGR01916">
    <property type="entry name" value="F420_cofE"/>
    <property type="match status" value="1"/>
</dbReference>
<dbReference type="GO" id="GO:0046872">
    <property type="term" value="F:metal ion binding"/>
    <property type="evidence" value="ECO:0007669"/>
    <property type="project" value="UniProtKB-KW"/>
</dbReference>
<keyword evidence="1 9" id="KW-0436">Ligase</keyword>
<evidence type="ECO:0000256" key="1">
    <source>
        <dbReference type="ARBA" id="ARBA00022598"/>
    </source>
</evidence>
<keyword evidence="5" id="KW-0630">Potassium</keyword>
<evidence type="ECO:0000256" key="6">
    <source>
        <dbReference type="ARBA" id="ARBA00023134"/>
    </source>
</evidence>
<dbReference type="EMBL" id="JAAONZ010000006">
    <property type="protein sequence ID" value="NHO66022.1"/>
    <property type="molecule type" value="Genomic_DNA"/>
</dbReference>
<evidence type="ECO:0000259" key="8">
    <source>
        <dbReference type="Pfam" id="PF01996"/>
    </source>
</evidence>
<evidence type="ECO:0000313" key="9">
    <source>
        <dbReference type="EMBL" id="NHO66022.1"/>
    </source>
</evidence>
<proteinExistence type="predicted"/>
<feature type="domain" description="Coenzyme F420:L-glutamate ligase-like" evidence="8">
    <location>
        <begin position="13"/>
        <end position="237"/>
    </location>
</feature>
<dbReference type="RefSeq" id="WP_167186043.1">
    <property type="nucleotide sequence ID" value="NZ_JAAONZ010000006.1"/>
</dbReference>
<evidence type="ECO:0000256" key="7">
    <source>
        <dbReference type="ARBA" id="ARBA00023211"/>
    </source>
</evidence>
<keyword evidence="2" id="KW-0479">Metal-binding</keyword>
<accession>A0A9E5MKY2</accession>
<reference evidence="9" key="1">
    <citation type="submission" date="2020-03" db="EMBL/GenBank/DDBJ databases">
        <authorList>
            <person name="Guo F."/>
        </authorList>
    </citation>
    <scope>NUCLEOTIDE SEQUENCE</scope>
    <source>
        <strain evidence="9">JCM 30134</strain>
    </source>
</reference>
<dbReference type="Pfam" id="PF01996">
    <property type="entry name" value="F420_ligase"/>
    <property type="match status" value="1"/>
</dbReference>
<protein>
    <submittedName>
        <fullName evidence="9">Coenzyme F420-0:L-glutamate ligase</fullName>
        <ecNumber evidence="9">6.3.2.31</ecNumber>
    </submittedName>
</protein>
<name>A0A9E5MKY2_9GAMM</name>